<evidence type="ECO:0008006" key="4">
    <source>
        <dbReference type="Google" id="ProtNLM"/>
    </source>
</evidence>
<name>A0AAD8VSM4_LOLMU</name>
<evidence type="ECO:0000313" key="2">
    <source>
        <dbReference type="EMBL" id="KAK1616371.1"/>
    </source>
</evidence>
<feature type="region of interest" description="Disordered" evidence="1">
    <location>
        <begin position="67"/>
        <end position="117"/>
    </location>
</feature>
<accession>A0AAD8VSM4</accession>
<dbReference type="EMBL" id="JAUUTY010000006">
    <property type="protein sequence ID" value="KAK1616371.1"/>
    <property type="molecule type" value="Genomic_DNA"/>
</dbReference>
<dbReference type="Proteomes" id="UP001231189">
    <property type="component" value="Unassembled WGS sequence"/>
</dbReference>
<organism evidence="2 3">
    <name type="scientific">Lolium multiflorum</name>
    <name type="common">Italian ryegrass</name>
    <name type="synonym">Lolium perenne subsp. multiflorum</name>
    <dbReference type="NCBI Taxonomy" id="4521"/>
    <lineage>
        <taxon>Eukaryota</taxon>
        <taxon>Viridiplantae</taxon>
        <taxon>Streptophyta</taxon>
        <taxon>Embryophyta</taxon>
        <taxon>Tracheophyta</taxon>
        <taxon>Spermatophyta</taxon>
        <taxon>Magnoliopsida</taxon>
        <taxon>Liliopsida</taxon>
        <taxon>Poales</taxon>
        <taxon>Poaceae</taxon>
        <taxon>BOP clade</taxon>
        <taxon>Pooideae</taxon>
        <taxon>Poodae</taxon>
        <taxon>Poeae</taxon>
        <taxon>Poeae Chloroplast Group 2 (Poeae type)</taxon>
        <taxon>Loliodinae</taxon>
        <taxon>Loliinae</taxon>
        <taxon>Lolium</taxon>
    </lineage>
</organism>
<dbReference type="AlphaFoldDB" id="A0AAD8VSM4"/>
<proteinExistence type="predicted"/>
<evidence type="ECO:0000256" key="1">
    <source>
        <dbReference type="SAM" id="MobiDB-lite"/>
    </source>
</evidence>
<gene>
    <name evidence="2" type="ORF">QYE76_021888</name>
</gene>
<comment type="caution">
    <text evidence="2">The sequence shown here is derived from an EMBL/GenBank/DDBJ whole genome shotgun (WGS) entry which is preliminary data.</text>
</comment>
<sequence length="117" mass="12670">MNCSCRGCRGKVRGAMRELMLAPGVDELDSSVAESGGEVRLLATADPDQAVPRQGHRQEGRAVATFLQRAGRRRQEGRPARRRAALGSTRRSADAASVGPSAVKQMRLRRGRRTSNS</sequence>
<protein>
    <recommendedName>
        <fullName evidence="4">HMA domain-containing protein</fullName>
    </recommendedName>
</protein>
<reference evidence="2" key="1">
    <citation type="submission" date="2023-07" db="EMBL/GenBank/DDBJ databases">
        <title>A chromosome-level genome assembly of Lolium multiflorum.</title>
        <authorList>
            <person name="Chen Y."/>
            <person name="Copetti D."/>
            <person name="Kolliker R."/>
            <person name="Studer B."/>
        </authorList>
    </citation>
    <scope>NUCLEOTIDE SEQUENCE</scope>
    <source>
        <strain evidence="2">02402/16</strain>
        <tissue evidence="2">Leaf</tissue>
    </source>
</reference>
<evidence type="ECO:0000313" key="3">
    <source>
        <dbReference type="Proteomes" id="UP001231189"/>
    </source>
</evidence>
<keyword evidence="3" id="KW-1185">Reference proteome</keyword>
<feature type="compositionally biased region" description="Basic residues" evidence="1">
    <location>
        <begin position="106"/>
        <end position="117"/>
    </location>
</feature>